<dbReference type="GO" id="GO:0046856">
    <property type="term" value="P:phosphatidylinositol dephosphorylation"/>
    <property type="evidence" value="ECO:0007669"/>
    <property type="project" value="InterPro"/>
</dbReference>
<keyword evidence="2" id="KW-0378">Hydrolase</keyword>
<evidence type="ECO:0000259" key="4">
    <source>
        <dbReference type="SMART" id="SM00128"/>
    </source>
</evidence>
<dbReference type="AlphaFoldDB" id="A0A7S0RWX6"/>
<sequence length="990" mass="102689">MKGLLSKIGNKLATVADDIASYNAGAPELSNQSGTGKRPVVASAQQQLTHSDPVLEHLIRNVRSNNVRRHFFQALKASPATYTQKKDVRVLAASYNTNGKKPPASLDLAAWLGLWAGDWPPGDAEVAGAAKDLPDIVCVGFQEIVPLSAGNVMIGSATHNLEAWDRAIGKFLNGEAWATQEYGPLTADGSIQRDPSSAVISQLDQGWSGQQQGGSGGGAVASSGGAAAAAASAPGPHVPATFKQVACKQLVGTYISTWVRASLLPHVKGVQVTHVATGFGGYLGNKGAVVVRVQVYDSPIVFVNSHLSAGSQDGDEAKRNADVAEILKRTDFSFNGDAPGAMASPSAFLVSATLGAGHWGPMKGIADHGNAIWMGDLNYRIAPSVLPDEEARKHLRAGRLQPLLEADQLCREMKGGRVFEGWREGPITFAPTFKFKVGTHHYLGEPLPVSASTKSVVADGDAAAAEGTQEGGGGSDDEEGGAEKQRKRTPAWCDRVLWLPLRGELHQLAYSRSEIIASDHKPVCAAFLWQPRHYERRKLESLLEEARRAADREAAAARPRCTLDPIMVECATSGAPLAYGEARTFCVRINNTGPVPGLWHFVPPPSGLGLDDDGPALPPWLTASPPEGMVPAGGSTEVEVTFCVQGGTSVSSVLADDEAASKASSGNAASNSARAQFLELFRIVILRVEDGGDLFLTLQGRYAGSFMGMPLAKLAALGAAPAARDAAQDAQALITSSGSAAAAEDVSKQGPLYTLLTGLGVAKGSVSQLVPKELLHLACWLLQEPARLATAGLIAHSASEVLGVTPGAGVTAGAAVTATGAQFSNSGQPAVMAVTGDTGVWSDTARVRDLVKVLEPLRAVIDQGKGLAEGGAAVTPHTVTALLLAVFAELSQPLIPLTLASACDTKVPSHHHAMSVLAASLNHHELASLNHLLAVATAVTAAQPEAVAGIAATLAAVLMPHVAHGGAAPEAVANRVALMQQLLGVHVAPA</sequence>
<dbReference type="InterPro" id="IPR036691">
    <property type="entry name" value="Endo/exonu/phosph_ase_sf"/>
</dbReference>
<dbReference type="GO" id="GO:0034485">
    <property type="term" value="F:phosphatidylinositol-3,4,5-trisphosphate 5-phosphatase activity"/>
    <property type="evidence" value="ECO:0007669"/>
    <property type="project" value="TreeGrafter"/>
</dbReference>
<dbReference type="EMBL" id="HBFB01024805">
    <property type="protein sequence ID" value="CAD8688354.1"/>
    <property type="molecule type" value="Transcribed_RNA"/>
</dbReference>
<feature type="domain" description="Inositol polyphosphate-related phosphatase" evidence="4">
    <location>
        <begin position="86"/>
        <end position="535"/>
    </location>
</feature>
<dbReference type="GO" id="GO:0004445">
    <property type="term" value="F:inositol-polyphosphate 5-phosphatase activity"/>
    <property type="evidence" value="ECO:0007669"/>
    <property type="project" value="InterPro"/>
</dbReference>
<gene>
    <name evidence="5" type="ORF">CLEI1391_LOCUS13929</name>
</gene>
<name>A0A7S0RWX6_9CHLO</name>
<dbReference type="PANTHER" id="PTHR45666:SF22">
    <property type="entry name" value="TYPE I INOSITOL POLYPHOSPHATE 5-PHOSPHATASE 4"/>
    <property type="match status" value="1"/>
</dbReference>
<evidence type="ECO:0000256" key="2">
    <source>
        <dbReference type="ARBA" id="ARBA00022801"/>
    </source>
</evidence>
<dbReference type="Gene3D" id="2.60.40.10">
    <property type="entry name" value="Immunoglobulins"/>
    <property type="match status" value="1"/>
</dbReference>
<evidence type="ECO:0000256" key="1">
    <source>
        <dbReference type="ARBA" id="ARBA00010768"/>
    </source>
</evidence>
<proteinExistence type="inferred from homology"/>
<accession>A0A7S0RWX6</accession>
<dbReference type="InterPro" id="IPR000300">
    <property type="entry name" value="IPPc"/>
</dbReference>
<dbReference type="SMART" id="SM00128">
    <property type="entry name" value="IPPc"/>
    <property type="match status" value="1"/>
</dbReference>
<dbReference type="PANTHER" id="PTHR45666">
    <property type="entry name" value="TYPE IV INOSITOL POLYPHOSPHATE 5-PHOSPHATASE 9"/>
    <property type="match status" value="1"/>
</dbReference>
<protein>
    <recommendedName>
        <fullName evidence="4">Inositol polyphosphate-related phosphatase domain-containing protein</fullName>
    </recommendedName>
</protein>
<dbReference type="InterPro" id="IPR045849">
    <property type="entry name" value="IP5P_plant"/>
</dbReference>
<organism evidence="5">
    <name type="scientific">Chlamydomonas leiostraca</name>
    <dbReference type="NCBI Taxonomy" id="1034604"/>
    <lineage>
        <taxon>Eukaryota</taxon>
        <taxon>Viridiplantae</taxon>
        <taxon>Chlorophyta</taxon>
        <taxon>core chlorophytes</taxon>
        <taxon>Chlorophyceae</taxon>
        <taxon>CS clade</taxon>
        <taxon>Chlamydomonadales</taxon>
        <taxon>Chlamydomonadaceae</taxon>
        <taxon>Chlamydomonas</taxon>
    </lineage>
</organism>
<dbReference type="InterPro" id="IPR013783">
    <property type="entry name" value="Ig-like_fold"/>
</dbReference>
<reference evidence="5" key="1">
    <citation type="submission" date="2021-01" db="EMBL/GenBank/DDBJ databases">
        <authorList>
            <person name="Corre E."/>
            <person name="Pelletier E."/>
            <person name="Niang G."/>
            <person name="Scheremetjew M."/>
            <person name="Finn R."/>
            <person name="Kale V."/>
            <person name="Holt S."/>
            <person name="Cochrane G."/>
            <person name="Meng A."/>
            <person name="Brown T."/>
            <person name="Cohen L."/>
        </authorList>
    </citation>
    <scope>NUCLEOTIDE SEQUENCE</scope>
    <source>
        <strain evidence="5">SAG 11-49</strain>
    </source>
</reference>
<dbReference type="Gene3D" id="3.60.10.10">
    <property type="entry name" value="Endonuclease/exonuclease/phosphatase"/>
    <property type="match status" value="1"/>
</dbReference>
<comment type="similarity">
    <text evidence="1">Belongs to the inositol polyphosphate 5-phosphatase family.</text>
</comment>
<dbReference type="Pfam" id="PF22669">
    <property type="entry name" value="Exo_endo_phos2"/>
    <property type="match status" value="2"/>
</dbReference>
<dbReference type="GO" id="GO:0004439">
    <property type="term" value="F:phosphatidylinositol-4,5-bisphosphate 5-phosphatase activity"/>
    <property type="evidence" value="ECO:0007669"/>
    <property type="project" value="TreeGrafter"/>
</dbReference>
<evidence type="ECO:0000313" key="5">
    <source>
        <dbReference type="EMBL" id="CAD8688354.1"/>
    </source>
</evidence>
<evidence type="ECO:0000256" key="3">
    <source>
        <dbReference type="SAM" id="MobiDB-lite"/>
    </source>
</evidence>
<dbReference type="SUPFAM" id="SSF56219">
    <property type="entry name" value="DNase I-like"/>
    <property type="match status" value="1"/>
</dbReference>
<feature type="region of interest" description="Disordered" evidence="3">
    <location>
        <begin position="462"/>
        <end position="487"/>
    </location>
</feature>